<proteinExistence type="inferred from homology"/>
<dbReference type="InterPro" id="IPR002563">
    <property type="entry name" value="Flavin_Rdtase-like_dom"/>
</dbReference>
<evidence type="ECO:0000259" key="3">
    <source>
        <dbReference type="SMART" id="SM00903"/>
    </source>
</evidence>
<comment type="similarity">
    <text evidence="1">Belongs to the non-flavoprotein flavin reductase family.</text>
</comment>
<dbReference type="RefSeq" id="WP_207762079.1">
    <property type="nucleotide sequence ID" value="NZ_FYEH01000009.1"/>
</dbReference>
<organism evidence="4 5">
    <name type="scientific">Arboricoccus pini</name>
    <dbReference type="NCBI Taxonomy" id="1963835"/>
    <lineage>
        <taxon>Bacteria</taxon>
        <taxon>Pseudomonadati</taxon>
        <taxon>Pseudomonadota</taxon>
        <taxon>Alphaproteobacteria</taxon>
        <taxon>Geminicoccales</taxon>
        <taxon>Geminicoccaceae</taxon>
        <taxon>Arboricoccus</taxon>
    </lineage>
</organism>
<protein>
    <submittedName>
        <fullName evidence="4">Flavin reductase/cob(II)yrinic acid a,c-diamide reductase</fullName>
    </submittedName>
</protein>
<evidence type="ECO:0000313" key="5">
    <source>
        <dbReference type="Proteomes" id="UP000197065"/>
    </source>
</evidence>
<dbReference type="GO" id="GO:0042602">
    <property type="term" value="F:riboflavin reductase (NADPH) activity"/>
    <property type="evidence" value="ECO:0007669"/>
    <property type="project" value="TreeGrafter"/>
</dbReference>
<dbReference type="SUPFAM" id="SSF50475">
    <property type="entry name" value="FMN-binding split barrel"/>
    <property type="match status" value="1"/>
</dbReference>
<evidence type="ECO:0000256" key="1">
    <source>
        <dbReference type="ARBA" id="ARBA00008898"/>
    </source>
</evidence>
<evidence type="ECO:0000313" key="4">
    <source>
        <dbReference type="EMBL" id="SNB72501.1"/>
    </source>
</evidence>
<sequence>MAEAALDPAVVKNAMRLMASGVTVITTEGAAGRAGLTVSSFSSLSLEPPSVLFCVHEASSTLPSILANGVFGASVLAHGQHQVAEAFAGFLPAFKEDRFGAGSWYSLASSVPLLEGALCGFDCALVESYAFGTHRIVAGRIIAVATQTSASPLLYSDRAYHRLQRAA</sequence>
<dbReference type="PANTHER" id="PTHR30466">
    <property type="entry name" value="FLAVIN REDUCTASE"/>
    <property type="match status" value="1"/>
</dbReference>
<reference evidence="4 5" key="1">
    <citation type="submission" date="2017-06" db="EMBL/GenBank/DDBJ databases">
        <authorList>
            <person name="Kim H.J."/>
            <person name="Triplett B.A."/>
        </authorList>
    </citation>
    <scope>NUCLEOTIDE SEQUENCE [LARGE SCALE GENOMIC DNA]</scope>
    <source>
        <strain evidence="4 5">B29T1</strain>
    </source>
</reference>
<dbReference type="PANTHER" id="PTHR30466:SF11">
    <property type="entry name" value="FLAVIN-DEPENDENT MONOOXYGENASE, REDUCTASE SUBUNIT HSAB"/>
    <property type="match status" value="1"/>
</dbReference>
<dbReference type="Pfam" id="PF01613">
    <property type="entry name" value="Flavin_Reduct"/>
    <property type="match status" value="1"/>
</dbReference>
<dbReference type="SMART" id="SM00903">
    <property type="entry name" value="Flavin_Reduct"/>
    <property type="match status" value="1"/>
</dbReference>
<dbReference type="Proteomes" id="UP000197065">
    <property type="component" value="Unassembled WGS sequence"/>
</dbReference>
<dbReference type="Gene3D" id="2.30.110.10">
    <property type="entry name" value="Electron Transport, Fmn-binding Protein, Chain A"/>
    <property type="match status" value="1"/>
</dbReference>
<keyword evidence="5" id="KW-1185">Reference proteome</keyword>
<dbReference type="EMBL" id="FYEH01000009">
    <property type="protein sequence ID" value="SNB72501.1"/>
    <property type="molecule type" value="Genomic_DNA"/>
</dbReference>
<dbReference type="InterPro" id="IPR050268">
    <property type="entry name" value="NADH-dep_flavin_reductase"/>
</dbReference>
<dbReference type="GO" id="GO:0010181">
    <property type="term" value="F:FMN binding"/>
    <property type="evidence" value="ECO:0007669"/>
    <property type="project" value="InterPro"/>
</dbReference>
<feature type="domain" description="Flavin reductase like" evidence="3">
    <location>
        <begin position="15"/>
        <end position="162"/>
    </location>
</feature>
<dbReference type="AlphaFoldDB" id="A0A212RJA4"/>
<accession>A0A212RJA4</accession>
<name>A0A212RJA4_9PROT</name>
<gene>
    <name evidence="4" type="ORF">SAMN07250955_109112</name>
</gene>
<evidence type="ECO:0000256" key="2">
    <source>
        <dbReference type="ARBA" id="ARBA00023002"/>
    </source>
</evidence>
<dbReference type="InterPro" id="IPR012349">
    <property type="entry name" value="Split_barrel_FMN-bd"/>
</dbReference>
<keyword evidence="2" id="KW-0560">Oxidoreductase</keyword>